<dbReference type="EMBL" id="JAUSTN010000004">
    <property type="protein sequence ID" value="MDQ0274882.1"/>
    <property type="molecule type" value="Genomic_DNA"/>
</dbReference>
<evidence type="ECO:0000313" key="2">
    <source>
        <dbReference type="EMBL" id="MDQ0274882.1"/>
    </source>
</evidence>
<keyword evidence="1" id="KW-0812">Transmembrane</keyword>
<evidence type="ECO:0000256" key="1">
    <source>
        <dbReference type="SAM" id="Phobius"/>
    </source>
</evidence>
<dbReference type="Proteomes" id="UP001236559">
    <property type="component" value="Unassembled WGS sequence"/>
</dbReference>
<reference evidence="2 3" key="1">
    <citation type="submission" date="2023-07" db="EMBL/GenBank/DDBJ databases">
        <title>Genomic Encyclopedia of Type Strains, Phase IV (KMG-IV): sequencing the most valuable type-strain genomes for metagenomic binning, comparative biology and taxonomic classification.</title>
        <authorList>
            <person name="Goeker M."/>
        </authorList>
    </citation>
    <scope>NUCLEOTIDE SEQUENCE [LARGE SCALE GENOMIC DNA]</scope>
    <source>
        <strain evidence="2 3">DSM 22616</strain>
    </source>
</reference>
<keyword evidence="1" id="KW-1133">Transmembrane helix</keyword>
<keyword evidence="3" id="KW-1185">Reference proteome</keyword>
<proteinExistence type="predicted"/>
<evidence type="ECO:0000313" key="3">
    <source>
        <dbReference type="Proteomes" id="UP001236559"/>
    </source>
</evidence>
<organism evidence="2 3">
    <name type="scientific">Peptoniphilus koenoeneniae</name>
    <dbReference type="NCBI Taxonomy" id="507751"/>
    <lineage>
        <taxon>Bacteria</taxon>
        <taxon>Bacillati</taxon>
        <taxon>Bacillota</taxon>
        <taxon>Tissierellia</taxon>
        <taxon>Tissierellales</taxon>
        <taxon>Peptoniphilaceae</taxon>
        <taxon>Peptoniphilus</taxon>
    </lineage>
</organism>
<comment type="caution">
    <text evidence="2">The sequence shown here is derived from an EMBL/GenBank/DDBJ whole genome shotgun (WGS) entry which is preliminary data.</text>
</comment>
<dbReference type="RefSeq" id="WP_307495062.1">
    <property type="nucleotide sequence ID" value="NZ_JAUSTN010000004.1"/>
</dbReference>
<dbReference type="Pfam" id="PF11335">
    <property type="entry name" value="DUF3137"/>
    <property type="match status" value="1"/>
</dbReference>
<dbReference type="InterPro" id="IPR021484">
    <property type="entry name" value="DUF3137"/>
</dbReference>
<keyword evidence="1" id="KW-0472">Membrane</keyword>
<accession>A0ABU0AVN7</accession>
<feature type="transmembrane region" description="Helical" evidence="1">
    <location>
        <begin position="42"/>
        <end position="59"/>
    </location>
</feature>
<name>A0ABU0AVN7_9FIRM</name>
<protein>
    <submittedName>
        <fullName evidence="2">Membrane protein</fullName>
    </submittedName>
</protein>
<sequence length="317" mass="36982">MKEKFRDKFTDPDIIKKIQELENSPQNMEKLKVIKAKMKDRATKPLFLGCLGLIIAGNAAIYFKAYGAIVIFIMIIIASNYLEKNRHNMTDDYVNNFLLPVLKEILPDTRINYLEGIDLEILGNLIYNSKKYYSNCHIIFGDDYKTEFCNLRAYHYIKDKDKTEEEVVDFEGQVLAAKMDTKIKGHIRIVPVVKENFLGDKIYRAYGSKRKDEKEVRVESIKFNDSYSIFSTDDFYTRLILDPKIIEVLNDWSDKMRVCLYMDEKYIAISFESHKFLFPVPGGGKSVENLSLSGEYEKIRGKLSYFYELIDIIGEKF</sequence>
<gene>
    <name evidence="2" type="ORF">J2S72_000903</name>
</gene>